<proteinExistence type="predicted"/>
<comment type="caution">
    <text evidence="2">The sequence shown here is derived from an EMBL/GenBank/DDBJ whole genome shotgun (WGS) entry which is preliminary data.</text>
</comment>
<evidence type="ECO:0000313" key="2">
    <source>
        <dbReference type="EMBL" id="MDQ0430129.1"/>
    </source>
</evidence>
<keyword evidence="1" id="KW-0472">Membrane</keyword>
<evidence type="ECO:0000256" key="1">
    <source>
        <dbReference type="SAM" id="Phobius"/>
    </source>
</evidence>
<keyword evidence="1" id="KW-0812">Transmembrane</keyword>
<evidence type="ECO:0000313" key="3">
    <source>
        <dbReference type="Proteomes" id="UP001241988"/>
    </source>
</evidence>
<dbReference type="EMBL" id="JAUSWB010000007">
    <property type="protein sequence ID" value="MDQ0430129.1"/>
    <property type="molecule type" value="Genomic_DNA"/>
</dbReference>
<accession>A0ABU0GXP5</accession>
<name>A0ABU0GXP5_9BACL</name>
<dbReference type="Proteomes" id="UP001241988">
    <property type="component" value="Unassembled WGS sequence"/>
</dbReference>
<feature type="transmembrane region" description="Helical" evidence="1">
    <location>
        <begin position="12"/>
        <end position="34"/>
    </location>
</feature>
<keyword evidence="1" id="KW-1133">Transmembrane helix</keyword>
<reference evidence="2 3" key="1">
    <citation type="submission" date="2023-07" db="EMBL/GenBank/DDBJ databases">
        <title>Genomic Encyclopedia of Type Strains, Phase IV (KMG-IV): sequencing the most valuable type-strain genomes for metagenomic binning, comparative biology and taxonomic classification.</title>
        <authorList>
            <person name="Goeker M."/>
        </authorList>
    </citation>
    <scope>NUCLEOTIDE SEQUENCE [LARGE SCALE GENOMIC DNA]</scope>
    <source>
        <strain evidence="2 3">DSM 16419</strain>
    </source>
</reference>
<gene>
    <name evidence="2" type="ORF">QOZ98_002965</name>
</gene>
<protein>
    <submittedName>
        <fullName evidence="2">Uncharacterized protein</fullName>
    </submittedName>
</protein>
<organism evidence="2 3">
    <name type="scientific">Planomicrobium stackebrandtii</name>
    <dbReference type="NCBI Taxonomy" id="253160"/>
    <lineage>
        <taxon>Bacteria</taxon>
        <taxon>Bacillati</taxon>
        <taxon>Bacillota</taxon>
        <taxon>Bacilli</taxon>
        <taxon>Bacillales</taxon>
        <taxon>Caryophanaceae</taxon>
        <taxon>Planomicrobium</taxon>
    </lineage>
</organism>
<sequence>MQYENVEKLDRQAMIFVAIHTLLILNFALDFGFLL</sequence>
<keyword evidence="3" id="KW-1185">Reference proteome</keyword>